<evidence type="ECO:0000256" key="8">
    <source>
        <dbReference type="SAM" id="MobiDB-lite"/>
    </source>
</evidence>
<dbReference type="PANTHER" id="PTHR43493">
    <property type="entry name" value="DNA GYRASE/TOPOISOMERASE SUBUNIT A"/>
    <property type="match status" value="1"/>
</dbReference>
<dbReference type="SMART" id="SM00434">
    <property type="entry name" value="TOP4c"/>
    <property type="match status" value="1"/>
</dbReference>
<dbReference type="SUPFAM" id="SSF56719">
    <property type="entry name" value="Type II DNA topoisomerase"/>
    <property type="match status" value="1"/>
</dbReference>
<feature type="coiled-coil region" evidence="7">
    <location>
        <begin position="456"/>
        <end position="483"/>
    </location>
</feature>
<feature type="domain" description="Topo IIA-type catalytic" evidence="9">
    <location>
        <begin position="72"/>
        <end position="491"/>
    </location>
</feature>
<dbReference type="PANTHER" id="PTHR43493:SF5">
    <property type="entry name" value="DNA GYRASE SUBUNIT A, CHLOROPLASTIC_MITOCHONDRIAL"/>
    <property type="match status" value="1"/>
</dbReference>
<reference evidence="10" key="2">
    <citation type="journal article" date="2021" name="PeerJ">
        <title>Extensive microbial diversity within the chicken gut microbiome revealed by metagenomics and culture.</title>
        <authorList>
            <person name="Gilroy R."/>
            <person name="Ravi A."/>
            <person name="Getino M."/>
            <person name="Pursley I."/>
            <person name="Horton D.L."/>
            <person name="Alikhan N.F."/>
            <person name="Baker D."/>
            <person name="Gharbi K."/>
            <person name="Hall N."/>
            <person name="Watson M."/>
            <person name="Adriaenssens E.M."/>
            <person name="Foster-Nyarko E."/>
            <person name="Jarju S."/>
            <person name="Secka A."/>
            <person name="Antonio M."/>
            <person name="Oren A."/>
            <person name="Chaudhuri R.R."/>
            <person name="La Ragione R."/>
            <person name="Hildebrand F."/>
            <person name="Pallen M.J."/>
        </authorList>
    </citation>
    <scope>NUCLEOTIDE SEQUENCE</scope>
    <source>
        <strain evidence="10">35461</strain>
    </source>
</reference>
<evidence type="ECO:0000256" key="6">
    <source>
        <dbReference type="PROSITE-ProRule" id="PRU01384"/>
    </source>
</evidence>
<feature type="non-terminal residue" evidence="10">
    <location>
        <position position="1"/>
    </location>
</feature>
<evidence type="ECO:0000256" key="5">
    <source>
        <dbReference type="ARBA" id="ARBA00023235"/>
    </source>
</evidence>
<evidence type="ECO:0000313" key="11">
    <source>
        <dbReference type="Proteomes" id="UP000886845"/>
    </source>
</evidence>
<keyword evidence="4 6" id="KW-0238">DNA-binding</keyword>
<dbReference type="InterPro" id="IPR050220">
    <property type="entry name" value="Type_II_DNA_Topoisomerases"/>
</dbReference>
<dbReference type="GO" id="GO:0005737">
    <property type="term" value="C:cytoplasm"/>
    <property type="evidence" value="ECO:0007669"/>
    <property type="project" value="TreeGrafter"/>
</dbReference>
<dbReference type="Pfam" id="PF00521">
    <property type="entry name" value="DNA_topoisoIV"/>
    <property type="match status" value="1"/>
</dbReference>
<dbReference type="NCBIfam" id="NF007209">
    <property type="entry name" value="PRK09631.1"/>
    <property type="match status" value="1"/>
</dbReference>
<dbReference type="AlphaFoldDB" id="A0A9D1T1P9"/>
<accession>A0A9D1T1P9</accession>
<evidence type="ECO:0000256" key="4">
    <source>
        <dbReference type="ARBA" id="ARBA00023125"/>
    </source>
</evidence>
<evidence type="ECO:0000313" key="10">
    <source>
        <dbReference type="EMBL" id="HIV08605.1"/>
    </source>
</evidence>
<evidence type="ECO:0000256" key="2">
    <source>
        <dbReference type="ARBA" id="ARBA00008263"/>
    </source>
</evidence>
<comment type="catalytic activity">
    <reaction evidence="1 6">
        <text>ATP-dependent breakage, passage and rejoining of double-stranded DNA.</text>
        <dbReference type="EC" id="5.6.2.2"/>
    </reaction>
</comment>
<keyword evidence="7" id="KW-0175">Coiled coil</keyword>
<gene>
    <name evidence="10" type="ORF">IAC79_00625</name>
</gene>
<name>A0A9D1T1P9_9BACT</name>
<comment type="caution">
    <text evidence="10">The sequence shown here is derived from an EMBL/GenBank/DDBJ whole genome shotgun (WGS) entry which is preliminary data.</text>
</comment>
<dbReference type="PROSITE" id="PS52040">
    <property type="entry name" value="TOPO_IIA"/>
    <property type="match status" value="1"/>
</dbReference>
<keyword evidence="3 6" id="KW-0799">Topoisomerase</keyword>
<dbReference type="Gene3D" id="1.10.268.10">
    <property type="entry name" value="Topoisomerase, domain 3"/>
    <property type="match status" value="1"/>
</dbReference>
<feature type="region of interest" description="Disordered" evidence="8">
    <location>
        <begin position="1"/>
        <end position="48"/>
    </location>
</feature>
<dbReference type="InterPro" id="IPR013757">
    <property type="entry name" value="Topo_IIA_A_a_sf"/>
</dbReference>
<evidence type="ECO:0000259" key="9">
    <source>
        <dbReference type="PROSITE" id="PS52040"/>
    </source>
</evidence>
<dbReference type="Proteomes" id="UP000886845">
    <property type="component" value="Unassembled WGS sequence"/>
</dbReference>
<evidence type="ECO:0000256" key="7">
    <source>
        <dbReference type="SAM" id="Coils"/>
    </source>
</evidence>
<dbReference type="InterPro" id="IPR013760">
    <property type="entry name" value="Topo_IIA-like_dom_sf"/>
</dbReference>
<dbReference type="InterPro" id="IPR002205">
    <property type="entry name" value="Topo_IIA_dom_A"/>
</dbReference>
<dbReference type="GO" id="GO:0003677">
    <property type="term" value="F:DNA binding"/>
    <property type="evidence" value="ECO:0007669"/>
    <property type="project" value="UniProtKB-UniRule"/>
</dbReference>
<dbReference type="GO" id="GO:0005524">
    <property type="term" value="F:ATP binding"/>
    <property type="evidence" value="ECO:0007669"/>
    <property type="project" value="InterPro"/>
</dbReference>
<reference evidence="10" key="1">
    <citation type="submission" date="2020-10" db="EMBL/GenBank/DDBJ databases">
        <authorList>
            <person name="Gilroy R."/>
        </authorList>
    </citation>
    <scope>NUCLEOTIDE SEQUENCE</scope>
    <source>
        <strain evidence="10">35461</strain>
    </source>
</reference>
<dbReference type="Gene3D" id="3.90.199.10">
    <property type="entry name" value="Topoisomerase II, domain 5"/>
    <property type="match status" value="1"/>
</dbReference>
<dbReference type="Gene3D" id="3.30.1360.40">
    <property type="match status" value="1"/>
</dbReference>
<dbReference type="InterPro" id="IPR013758">
    <property type="entry name" value="Topo_IIA_A/C_ab"/>
</dbReference>
<feature type="active site" description="O-(5'-phospho-DNA)-tyrosine intermediate" evidence="6">
    <location>
        <position position="153"/>
    </location>
</feature>
<organism evidence="10 11">
    <name type="scientific">Candidatus Spyradenecus faecavium</name>
    <dbReference type="NCBI Taxonomy" id="2840947"/>
    <lineage>
        <taxon>Bacteria</taxon>
        <taxon>Pseudomonadati</taxon>
        <taxon>Lentisphaerota</taxon>
        <taxon>Lentisphaeria</taxon>
        <taxon>Lentisphaerales</taxon>
        <taxon>Lentisphaeraceae</taxon>
        <taxon>Lentisphaeraceae incertae sedis</taxon>
        <taxon>Candidatus Spyradenecus</taxon>
    </lineage>
</organism>
<dbReference type="GO" id="GO:0009330">
    <property type="term" value="C:DNA topoisomerase type II (double strand cut, ATP-hydrolyzing) complex"/>
    <property type="evidence" value="ECO:0007669"/>
    <property type="project" value="TreeGrafter"/>
</dbReference>
<sequence>MPKTDDPQDELFATPQDPTPEQPQEETDASAPAEEATPAGDVPDIRDRGPFGRLMDDNFLKFAAYSICDRALPTVEDGLKPVQRRILHAMWEKDDGRFSKVAGVVGNTMHYHPHGDAAIKDAIVTLANKRYLIEGQGNFGNILTGDEAAAGRYIECRLTKLAREQLFSPKITDYVPSYDGRNKEPVLLPAKVPLCLMLGVDGIAVGLSTAVLPHNFIELLQAEIEILKGHPCPTLLPDFITGGEMDVSDYDDGRGSVKVRARIEERKGERNKLFVTSVPYGVTTDRLAESIEKAIKSKRLPIKHIDNFTAESVEIELTLAPGSDADKVRKSLYAFTDCERRIPSRIVVLSQNRPCEMTVSEVLARHAELLQDIFRREFQVRLGEIDALILRKTLEALFIEKRIYKRIEGVKTAEAVLAEVRAGFEPYAALLDHPLTDDEIDTLLKIPIRRISLYDINKHNDELNALRAEYAQIQDDLAHLSRYAVKYLKALIKEYAPKYPRLTQVTDGFQQIDERALTSTELTLRLSDDGYLGHDVKQGQPLFPCSSLDKLYILWSDGRYRFLPPPDKFLVDAAYAPGHAWLDALRPRAPIRFFDVGIYARDDVFTCVYYEPVYGFTYFKRFTWGGMIMNKDYALIPEGATILLFCKGTPEAIYVKYKYMKNQRITQQVFDPSEARLTAASSKGIQMTPKQIERISTKQEAWWVPAEGATKGALFT</sequence>
<comment type="similarity">
    <text evidence="2">Belongs to the type II topoisomerase GyrA/ParC subunit family.</text>
</comment>
<dbReference type="GO" id="GO:0003918">
    <property type="term" value="F:DNA topoisomerase type II (double strand cut, ATP-hydrolyzing) activity"/>
    <property type="evidence" value="ECO:0007669"/>
    <property type="project" value="UniProtKB-EC"/>
</dbReference>
<evidence type="ECO:0000256" key="3">
    <source>
        <dbReference type="ARBA" id="ARBA00023029"/>
    </source>
</evidence>
<dbReference type="GO" id="GO:0006265">
    <property type="term" value="P:DNA topological change"/>
    <property type="evidence" value="ECO:0007669"/>
    <property type="project" value="UniProtKB-UniRule"/>
</dbReference>
<keyword evidence="5 6" id="KW-0413">Isomerase</keyword>
<dbReference type="EMBL" id="DVOR01000022">
    <property type="protein sequence ID" value="HIV08605.1"/>
    <property type="molecule type" value="Genomic_DNA"/>
</dbReference>
<evidence type="ECO:0000256" key="1">
    <source>
        <dbReference type="ARBA" id="ARBA00000185"/>
    </source>
</evidence>
<proteinExistence type="inferred from homology"/>
<protein>
    <submittedName>
        <fullName evidence="10">DNA topoisomerase IV subunit A</fullName>
    </submittedName>
</protein>